<keyword evidence="1" id="KW-1133">Transmembrane helix</keyword>
<proteinExistence type="predicted"/>
<name>A0AAV3WZM0_9LACT</name>
<feature type="transmembrane region" description="Helical" evidence="1">
    <location>
        <begin position="29"/>
        <end position="50"/>
    </location>
</feature>
<sequence>MDSKVLNFVLLTLIISGMVINNLEGLYTFKMVFNSFAMIVFVLVGCERLYRYTQKDKKSIKQKV</sequence>
<gene>
    <name evidence="2" type="ORF">M132T_18670</name>
</gene>
<feature type="transmembrane region" description="Helical" evidence="1">
    <location>
        <begin position="5"/>
        <end position="23"/>
    </location>
</feature>
<organism evidence="2 3">
    <name type="scientific">Marinilactibacillus psychrotolerans</name>
    <dbReference type="NCBI Taxonomy" id="191770"/>
    <lineage>
        <taxon>Bacteria</taxon>
        <taxon>Bacillati</taxon>
        <taxon>Bacillota</taxon>
        <taxon>Bacilli</taxon>
        <taxon>Lactobacillales</taxon>
        <taxon>Carnobacteriaceae</taxon>
        <taxon>Marinilactibacillus</taxon>
    </lineage>
</organism>
<dbReference type="EMBL" id="BKBI01000013">
    <property type="protein sequence ID" value="GEQ36359.1"/>
    <property type="molecule type" value="Genomic_DNA"/>
</dbReference>
<reference evidence="2" key="1">
    <citation type="submission" date="2019-08" db="EMBL/GenBank/DDBJ databases">
        <title>Marinilactibacillus psychrotolerans M13-2T whole genome sequencing project.</title>
        <authorList>
            <person name="Ishikawa M."/>
            <person name="Suzuki T."/>
            <person name="Matsutani M."/>
        </authorList>
    </citation>
    <scope>NUCLEOTIDE SEQUENCE</scope>
    <source>
        <strain evidence="2">M13-2T</strain>
    </source>
</reference>
<protein>
    <submittedName>
        <fullName evidence="2">Uncharacterized protein</fullName>
    </submittedName>
</protein>
<dbReference type="AlphaFoldDB" id="A0AAV3WZM0"/>
<accession>A0AAV3WZM0</accession>
<evidence type="ECO:0000313" key="3">
    <source>
        <dbReference type="Proteomes" id="UP000887127"/>
    </source>
</evidence>
<comment type="caution">
    <text evidence="2">The sequence shown here is derived from an EMBL/GenBank/DDBJ whole genome shotgun (WGS) entry which is preliminary data.</text>
</comment>
<evidence type="ECO:0000313" key="2">
    <source>
        <dbReference type="EMBL" id="GEQ36359.1"/>
    </source>
</evidence>
<keyword evidence="1" id="KW-0812">Transmembrane</keyword>
<dbReference type="Proteomes" id="UP000887127">
    <property type="component" value="Unassembled WGS sequence"/>
</dbReference>
<keyword evidence="1" id="KW-0472">Membrane</keyword>
<evidence type="ECO:0000256" key="1">
    <source>
        <dbReference type="SAM" id="Phobius"/>
    </source>
</evidence>